<dbReference type="Pfam" id="PF26138">
    <property type="entry name" value="DUF8040"/>
    <property type="match status" value="1"/>
</dbReference>
<gene>
    <name evidence="3" type="ORF">GIB67_028723</name>
</gene>
<keyword evidence="1" id="KW-0472">Membrane</keyword>
<dbReference type="AlphaFoldDB" id="A0A7J7N9U1"/>
<keyword evidence="4" id="KW-1185">Reference proteome</keyword>
<dbReference type="InterPro" id="IPR058353">
    <property type="entry name" value="DUF8040"/>
</dbReference>
<keyword evidence="1" id="KW-0812">Transmembrane</keyword>
<sequence length="114" mass="12927">MDSIDNENKCKVAIAGTVATGTTVVATTSLLLNIPMEPYTNKDYQREKCMEDILTSDELCCANLHMGMQPFHRLCLLVRDKGLMQDGKNFMVEEVMIRFLHLMGHNVRHKVLEA</sequence>
<dbReference type="Proteomes" id="UP000541444">
    <property type="component" value="Unassembled WGS sequence"/>
</dbReference>
<organism evidence="3 4">
    <name type="scientific">Kingdonia uniflora</name>
    <dbReference type="NCBI Taxonomy" id="39325"/>
    <lineage>
        <taxon>Eukaryota</taxon>
        <taxon>Viridiplantae</taxon>
        <taxon>Streptophyta</taxon>
        <taxon>Embryophyta</taxon>
        <taxon>Tracheophyta</taxon>
        <taxon>Spermatophyta</taxon>
        <taxon>Magnoliopsida</taxon>
        <taxon>Ranunculales</taxon>
        <taxon>Circaeasteraceae</taxon>
        <taxon>Kingdonia</taxon>
    </lineage>
</organism>
<keyword evidence="1" id="KW-1133">Transmembrane helix</keyword>
<evidence type="ECO:0000259" key="2">
    <source>
        <dbReference type="Pfam" id="PF26138"/>
    </source>
</evidence>
<dbReference type="OrthoDB" id="1737193at2759"/>
<name>A0A7J7N9U1_9MAGN</name>
<dbReference type="EMBL" id="JACGCM010000944">
    <property type="protein sequence ID" value="KAF6164019.1"/>
    <property type="molecule type" value="Genomic_DNA"/>
</dbReference>
<comment type="caution">
    <text evidence="3">The sequence shown here is derived from an EMBL/GenBank/DDBJ whole genome shotgun (WGS) entry which is preliminary data.</text>
</comment>
<feature type="transmembrane region" description="Helical" evidence="1">
    <location>
        <begin position="12"/>
        <end position="32"/>
    </location>
</feature>
<evidence type="ECO:0000313" key="3">
    <source>
        <dbReference type="EMBL" id="KAF6164019.1"/>
    </source>
</evidence>
<proteinExistence type="predicted"/>
<feature type="domain" description="DUF8040" evidence="2">
    <location>
        <begin position="45"/>
        <end position="112"/>
    </location>
</feature>
<accession>A0A7J7N9U1</accession>
<evidence type="ECO:0000313" key="4">
    <source>
        <dbReference type="Proteomes" id="UP000541444"/>
    </source>
</evidence>
<evidence type="ECO:0000256" key="1">
    <source>
        <dbReference type="SAM" id="Phobius"/>
    </source>
</evidence>
<reference evidence="3 4" key="1">
    <citation type="journal article" date="2020" name="IScience">
        <title>Genome Sequencing of the Endangered Kingdonia uniflora (Circaeasteraceae, Ranunculales) Reveals Potential Mechanisms of Evolutionary Specialization.</title>
        <authorList>
            <person name="Sun Y."/>
            <person name="Deng T."/>
            <person name="Zhang A."/>
            <person name="Moore M.J."/>
            <person name="Landis J.B."/>
            <person name="Lin N."/>
            <person name="Zhang H."/>
            <person name="Zhang X."/>
            <person name="Huang J."/>
            <person name="Zhang X."/>
            <person name="Sun H."/>
            <person name="Wang H."/>
        </authorList>
    </citation>
    <scope>NUCLEOTIDE SEQUENCE [LARGE SCALE GENOMIC DNA]</scope>
    <source>
        <strain evidence="3">TB1705</strain>
        <tissue evidence="3">Leaf</tissue>
    </source>
</reference>
<protein>
    <recommendedName>
        <fullName evidence="2">DUF8040 domain-containing protein</fullName>
    </recommendedName>
</protein>